<evidence type="ECO:0000313" key="7">
    <source>
        <dbReference type="EMBL" id="HJB29911.1"/>
    </source>
</evidence>
<dbReference type="Gene3D" id="3.40.50.300">
    <property type="entry name" value="P-loop containing nucleotide triphosphate hydrolases"/>
    <property type="match status" value="2"/>
</dbReference>
<sequence>MRPIRLTMSAFGSYGGEETIDFSRMEKGIFLVTGDTGAGKTTIFDGIVYALYDRTSGGVRDGNMMRSEYADLRTPTFVELCFSCRGENYRVVRNPDYERESLRKDKNGNPKKTQEKSKAELFLPDGSAFKGNKKQINKKLEEILGMDARQFLQMAMIAQGDFLKLLLARSEERKEIFSKLFDTRIYGKIQEELRRQEKEGYGELKDLENACQEQIGRILCPKEQEEKAELSRMKEQADIKKAIACLEAFIEEDKKHSRELEKKRKDLEEQLRSAGRKKELAHSLLETEKHLASQEKWLQENLPKEAVLGKEEEKARARQKETEEALDTLIRERDNKKRSYEEQQSILEKRSEELKVLKEIWNRADQGEKEKRTLALNWEQANKEYLESRKEYEEMYEAFFREQAGILARELKDGVPCPVCGSTSHPEPALPASFAPSQSQLNTAKKKTVKQEKLREQAGTDYQEAERTVHGILAGLEQEGRRLFGEDFSSADRKWKSHTEDALSQTKEEEESLKRTCQEMNAAFKEKRAALEKENQQAVREQKEAEQVLEDFIRQTERIRGGQQAAKEQKEKLLAEWQALESREASEELLRNIVGELEKEIQALTLQEERTEREYREYFSRLESNKRTRELLETYQEEYEEKKERFVLVRHLSQTACGTLAGSVKLDFESYVQRQYFQRVVQRANVRLMQMSQGQFLLQCRELDKLSMQGKAGLDLDVYSLATESARDVKTLSGGESFMAALAMALGMADVVADSVGAVRLDTLFIDEGFGALDDHAREQAIRVLYELSGEDRLIGIISHVQELKEQIENKLLVKKGKNGSHVRWSY</sequence>
<dbReference type="PANTHER" id="PTHR32114:SF2">
    <property type="entry name" value="ABC TRANSPORTER ABCH.3"/>
    <property type="match status" value="1"/>
</dbReference>
<dbReference type="InterPro" id="IPR038729">
    <property type="entry name" value="Rad50/SbcC_AAA"/>
</dbReference>
<evidence type="ECO:0000256" key="5">
    <source>
        <dbReference type="SAM" id="MobiDB-lite"/>
    </source>
</evidence>
<evidence type="ECO:0000256" key="2">
    <source>
        <dbReference type="ARBA" id="ARBA00011322"/>
    </source>
</evidence>
<proteinExistence type="inferred from homology"/>
<feature type="coiled-coil region" evidence="4">
    <location>
        <begin position="250"/>
        <end position="277"/>
    </location>
</feature>
<evidence type="ECO:0000256" key="3">
    <source>
        <dbReference type="ARBA" id="ARBA00013368"/>
    </source>
</evidence>
<dbReference type="AlphaFoldDB" id="A0A9D2RXN4"/>
<feature type="region of interest" description="Disordered" evidence="5">
    <location>
        <begin position="494"/>
        <end position="513"/>
    </location>
</feature>
<feature type="region of interest" description="Disordered" evidence="5">
    <location>
        <begin position="428"/>
        <end position="463"/>
    </location>
</feature>
<dbReference type="GO" id="GO:0016887">
    <property type="term" value="F:ATP hydrolysis activity"/>
    <property type="evidence" value="ECO:0007669"/>
    <property type="project" value="InterPro"/>
</dbReference>
<keyword evidence="4" id="KW-0175">Coiled coil</keyword>
<dbReference type="Pfam" id="PF13476">
    <property type="entry name" value="AAA_23"/>
    <property type="match status" value="1"/>
</dbReference>
<gene>
    <name evidence="7" type="ORF">IAA06_14150</name>
</gene>
<feature type="compositionally biased region" description="Basic and acidic residues" evidence="5">
    <location>
        <begin position="449"/>
        <end position="463"/>
    </location>
</feature>
<feature type="coiled-coil region" evidence="4">
    <location>
        <begin position="312"/>
        <end position="339"/>
    </location>
</feature>
<dbReference type="PANTHER" id="PTHR32114">
    <property type="entry name" value="ABC TRANSPORTER ABCH.3"/>
    <property type="match status" value="1"/>
</dbReference>
<evidence type="ECO:0000259" key="6">
    <source>
        <dbReference type="Pfam" id="PF13476"/>
    </source>
</evidence>
<accession>A0A9D2RXN4</accession>
<reference evidence="7" key="1">
    <citation type="journal article" date="2021" name="PeerJ">
        <title>Extensive microbial diversity within the chicken gut microbiome revealed by metagenomics and culture.</title>
        <authorList>
            <person name="Gilroy R."/>
            <person name="Ravi A."/>
            <person name="Getino M."/>
            <person name="Pursley I."/>
            <person name="Horton D.L."/>
            <person name="Alikhan N.F."/>
            <person name="Baker D."/>
            <person name="Gharbi K."/>
            <person name="Hall N."/>
            <person name="Watson M."/>
            <person name="Adriaenssens E.M."/>
            <person name="Foster-Nyarko E."/>
            <person name="Jarju S."/>
            <person name="Secka A."/>
            <person name="Antonio M."/>
            <person name="Oren A."/>
            <person name="Chaudhuri R.R."/>
            <person name="La Ragione R."/>
            <person name="Hildebrand F."/>
            <person name="Pallen M.J."/>
        </authorList>
    </citation>
    <scope>NUCLEOTIDE SEQUENCE</scope>
    <source>
        <strain evidence="7">ChiSjej1B19-5720</strain>
    </source>
</reference>
<evidence type="ECO:0000256" key="4">
    <source>
        <dbReference type="SAM" id="Coils"/>
    </source>
</evidence>
<comment type="similarity">
    <text evidence="1">Belongs to the SMC family. SbcC subfamily.</text>
</comment>
<dbReference type="GO" id="GO:0006302">
    <property type="term" value="P:double-strand break repair"/>
    <property type="evidence" value="ECO:0007669"/>
    <property type="project" value="InterPro"/>
</dbReference>
<comment type="caution">
    <text evidence="7">The sequence shown here is derived from an EMBL/GenBank/DDBJ whole genome shotgun (WGS) entry which is preliminary data.</text>
</comment>
<dbReference type="SUPFAM" id="SSF52540">
    <property type="entry name" value="P-loop containing nucleoside triphosphate hydrolases"/>
    <property type="match status" value="1"/>
</dbReference>
<dbReference type="InterPro" id="IPR027417">
    <property type="entry name" value="P-loop_NTPase"/>
</dbReference>
<comment type="subunit">
    <text evidence="2">Heterodimer of SbcC and SbcD.</text>
</comment>
<protein>
    <recommendedName>
        <fullName evidence="3">Nuclease SbcCD subunit C</fullName>
    </recommendedName>
</protein>
<evidence type="ECO:0000313" key="8">
    <source>
        <dbReference type="Proteomes" id="UP000823842"/>
    </source>
</evidence>
<dbReference type="Proteomes" id="UP000823842">
    <property type="component" value="Unassembled WGS sequence"/>
</dbReference>
<dbReference type="EMBL" id="DWYZ01000271">
    <property type="protein sequence ID" value="HJB29911.1"/>
    <property type="molecule type" value="Genomic_DNA"/>
</dbReference>
<reference evidence="7" key="2">
    <citation type="submission" date="2021-04" db="EMBL/GenBank/DDBJ databases">
        <authorList>
            <person name="Gilroy R."/>
        </authorList>
    </citation>
    <scope>NUCLEOTIDE SEQUENCE</scope>
    <source>
        <strain evidence="7">ChiSjej1B19-5720</strain>
    </source>
</reference>
<name>A0A9D2RXN4_9FIRM</name>
<evidence type="ECO:0000256" key="1">
    <source>
        <dbReference type="ARBA" id="ARBA00006930"/>
    </source>
</evidence>
<organism evidence="7 8">
    <name type="scientific">Candidatus Blautia faecavium</name>
    <dbReference type="NCBI Taxonomy" id="2838487"/>
    <lineage>
        <taxon>Bacteria</taxon>
        <taxon>Bacillati</taxon>
        <taxon>Bacillota</taxon>
        <taxon>Clostridia</taxon>
        <taxon>Lachnospirales</taxon>
        <taxon>Lachnospiraceae</taxon>
        <taxon>Blautia</taxon>
    </lineage>
</organism>
<dbReference type="Pfam" id="PF13558">
    <property type="entry name" value="SbcC_Walker_B"/>
    <property type="match status" value="1"/>
</dbReference>
<feature type="domain" description="Rad50/SbcC-type AAA" evidence="6">
    <location>
        <begin position="5"/>
        <end position="215"/>
    </location>
</feature>